<name>A0A1G2DEN4_9BACT</name>
<sequence>MELIPAIMPRSFTELRESVEFMSGLADTVQIDVMDGIFVPEKSWPYTDGDYEGFLRLIKEGHGFPQNEFVDIEADLMIKNPEREVLPWIHAGARRIVVHFEEVSTLDRAVSLFKDQAPARERPDAFSKSAELGVALHIETPHEVLAPWIPDFSFVQFMGIARVGFQGEPFDERVLEKISAFRAEYPDVTISVDGGVSLATAPRLIAVGANRLVAGSAIWKSENMEETIEQFKKIM</sequence>
<dbReference type="InterPro" id="IPR013785">
    <property type="entry name" value="Aldolase_TIM"/>
</dbReference>
<dbReference type="Proteomes" id="UP000178099">
    <property type="component" value="Unassembled WGS sequence"/>
</dbReference>
<dbReference type="PANTHER" id="PTHR11749">
    <property type="entry name" value="RIBULOSE-5-PHOSPHATE-3-EPIMERASE"/>
    <property type="match status" value="1"/>
</dbReference>
<dbReference type="GO" id="GO:0016857">
    <property type="term" value="F:racemase and epimerase activity, acting on carbohydrates and derivatives"/>
    <property type="evidence" value="ECO:0007669"/>
    <property type="project" value="InterPro"/>
</dbReference>
<comment type="caution">
    <text evidence="3">The sequence shown here is derived from an EMBL/GenBank/DDBJ whole genome shotgun (WGS) entry which is preliminary data.</text>
</comment>
<dbReference type="GO" id="GO:0005975">
    <property type="term" value="P:carbohydrate metabolic process"/>
    <property type="evidence" value="ECO:0007669"/>
    <property type="project" value="InterPro"/>
</dbReference>
<evidence type="ECO:0000313" key="4">
    <source>
        <dbReference type="Proteomes" id="UP000178099"/>
    </source>
</evidence>
<evidence type="ECO:0008006" key="5">
    <source>
        <dbReference type="Google" id="ProtNLM"/>
    </source>
</evidence>
<dbReference type="InterPro" id="IPR000056">
    <property type="entry name" value="Ribul_P_3_epim-like"/>
</dbReference>
<dbReference type="Gene3D" id="3.20.20.70">
    <property type="entry name" value="Aldolase class I"/>
    <property type="match status" value="1"/>
</dbReference>
<evidence type="ECO:0000256" key="2">
    <source>
        <dbReference type="ARBA" id="ARBA00023235"/>
    </source>
</evidence>
<dbReference type="EMBL" id="MHLN01000010">
    <property type="protein sequence ID" value="OGZ12107.1"/>
    <property type="molecule type" value="Genomic_DNA"/>
</dbReference>
<accession>A0A1G2DEN4</accession>
<reference evidence="3 4" key="1">
    <citation type="journal article" date="2016" name="Nat. Commun.">
        <title>Thousands of microbial genomes shed light on interconnected biogeochemical processes in an aquifer system.</title>
        <authorList>
            <person name="Anantharaman K."/>
            <person name="Brown C.T."/>
            <person name="Hug L.A."/>
            <person name="Sharon I."/>
            <person name="Castelle C.J."/>
            <person name="Probst A.J."/>
            <person name="Thomas B.C."/>
            <person name="Singh A."/>
            <person name="Wilkins M.J."/>
            <person name="Karaoz U."/>
            <person name="Brodie E.L."/>
            <person name="Williams K.H."/>
            <person name="Hubbard S.S."/>
            <person name="Banfield J.F."/>
        </authorList>
    </citation>
    <scope>NUCLEOTIDE SEQUENCE [LARGE SCALE GENOMIC DNA]</scope>
</reference>
<keyword evidence="1" id="KW-0479">Metal-binding</keyword>
<dbReference type="AlphaFoldDB" id="A0A1G2DEN4"/>
<evidence type="ECO:0000256" key="1">
    <source>
        <dbReference type="ARBA" id="ARBA00022723"/>
    </source>
</evidence>
<dbReference type="Pfam" id="PF00834">
    <property type="entry name" value="Ribul_P_3_epim"/>
    <property type="match status" value="1"/>
</dbReference>
<evidence type="ECO:0000313" key="3">
    <source>
        <dbReference type="EMBL" id="OGZ12107.1"/>
    </source>
</evidence>
<organism evidence="3 4">
    <name type="scientific">Candidatus Lloydbacteria bacterium RIFCSPHIGHO2_02_FULL_51_22</name>
    <dbReference type="NCBI Taxonomy" id="1798663"/>
    <lineage>
        <taxon>Bacteria</taxon>
        <taxon>Candidatus Lloydiibacteriota</taxon>
    </lineage>
</organism>
<protein>
    <recommendedName>
        <fullName evidence="5">Ribulose-phosphate 3-epimerase</fullName>
    </recommendedName>
</protein>
<proteinExistence type="predicted"/>
<keyword evidence="2" id="KW-0413">Isomerase</keyword>
<dbReference type="InterPro" id="IPR011060">
    <property type="entry name" value="RibuloseP-bd_barrel"/>
</dbReference>
<dbReference type="GO" id="GO:0046872">
    <property type="term" value="F:metal ion binding"/>
    <property type="evidence" value="ECO:0007669"/>
    <property type="project" value="UniProtKB-KW"/>
</dbReference>
<gene>
    <name evidence="3" type="ORF">A3D67_02485</name>
</gene>
<dbReference type="SUPFAM" id="SSF51366">
    <property type="entry name" value="Ribulose-phoshate binding barrel"/>
    <property type="match status" value="1"/>
</dbReference>